<dbReference type="InParanoid" id="A0A077ZSG3"/>
<gene>
    <name evidence="2" type="primary">Contig3329.g3561</name>
    <name evidence="2" type="ORF">STYLEM_1773</name>
</gene>
<feature type="compositionally biased region" description="Basic and acidic residues" evidence="1">
    <location>
        <begin position="142"/>
        <end position="163"/>
    </location>
</feature>
<dbReference type="Proteomes" id="UP000039865">
    <property type="component" value="Unassembled WGS sequence"/>
</dbReference>
<reference evidence="2 3" key="1">
    <citation type="submission" date="2014-06" db="EMBL/GenBank/DDBJ databases">
        <authorList>
            <person name="Swart Estienne"/>
        </authorList>
    </citation>
    <scope>NUCLEOTIDE SEQUENCE [LARGE SCALE GENOMIC DNA]</scope>
    <source>
        <strain evidence="2 3">130c</strain>
    </source>
</reference>
<proteinExistence type="predicted"/>
<evidence type="ECO:0000256" key="1">
    <source>
        <dbReference type="SAM" id="MobiDB-lite"/>
    </source>
</evidence>
<protein>
    <submittedName>
        <fullName evidence="2">Uncharacterized protein</fullName>
    </submittedName>
</protein>
<sequence length="496" mass="59245">MPITVGINPIREKEKETDNKIRAGKPLLVLIMNNKKVKLIRLLNSILDATSNMHEFTTTAQNSYQTPQIMQQVDYNQSSSKSKDQKLQFQFRAPKKNKRINKAQENDRYFDTNQTREDRSIEFQPRESVLQMELDLTQLEVLKNDEESKSNEAEEDRYSHQRDFSFGNTLLNVSGDQQEPDSKGSHFSYEQFLMEVEEKVKNSSKNYYNDIQPQISKNDRMVSNRSTHLQQYPQIQNQKYNSEMMEKRPIRPADQINQLKFESNKIEDYSHQNYRVNDQMKNNIQSKGIFQSKKRSFQDLNTVNSKSKAYNQYSEMNKSMHSLQSKQCNQIMPDMRNHFQNDYARIYSKSQQAKPRISHSQMNREIDHVNMQYHQQQPSTHENILDFIQKHLDKARYDLGRKKKNDKDKEQYQQLLQQDEIAFLEQLRIISITYNFNISHIIYIKQRAINQDKFCNFYQFLFTFLVKQKAQFCESILKGYKFQKDLLFDTDKIYRN</sequence>
<evidence type="ECO:0000313" key="3">
    <source>
        <dbReference type="Proteomes" id="UP000039865"/>
    </source>
</evidence>
<accession>A0A077ZSG3</accession>
<name>A0A077ZSG3_STYLE</name>
<evidence type="ECO:0000313" key="2">
    <source>
        <dbReference type="EMBL" id="CDW72808.1"/>
    </source>
</evidence>
<feature type="region of interest" description="Disordered" evidence="1">
    <location>
        <begin position="141"/>
        <end position="163"/>
    </location>
</feature>
<dbReference type="EMBL" id="CCKQ01001686">
    <property type="protein sequence ID" value="CDW72808.1"/>
    <property type="molecule type" value="Genomic_DNA"/>
</dbReference>
<dbReference type="AlphaFoldDB" id="A0A077ZSG3"/>
<organism evidence="2 3">
    <name type="scientific">Stylonychia lemnae</name>
    <name type="common">Ciliate</name>
    <dbReference type="NCBI Taxonomy" id="5949"/>
    <lineage>
        <taxon>Eukaryota</taxon>
        <taxon>Sar</taxon>
        <taxon>Alveolata</taxon>
        <taxon>Ciliophora</taxon>
        <taxon>Intramacronucleata</taxon>
        <taxon>Spirotrichea</taxon>
        <taxon>Stichotrichia</taxon>
        <taxon>Sporadotrichida</taxon>
        <taxon>Oxytrichidae</taxon>
        <taxon>Stylonychinae</taxon>
        <taxon>Stylonychia</taxon>
    </lineage>
</organism>
<keyword evidence="3" id="KW-1185">Reference proteome</keyword>